<dbReference type="PROSITE" id="PS51485">
    <property type="entry name" value="PHYTOCYANIN"/>
    <property type="match status" value="1"/>
</dbReference>
<evidence type="ECO:0000259" key="2">
    <source>
        <dbReference type="PROSITE" id="PS51485"/>
    </source>
</evidence>
<dbReference type="InterPro" id="IPR003245">
    <property type="entry name" value="Phytocyanin_dom"/>
</dbReference>
<sequence length="232" mass="26011">MSEVHVNGEQCTISISSQEQRTSYPALLRRSTKIERVVMMEGTSLRKLLVSIVIVMMMVELTKAELHYVGGNKAGWTPNTNFSEWTSHEKFLVGDWLCMLSLSLSLLMSISMNCLGDEKVLGKNFGFNKVLYTVFEVNETSYEKCIVQDFIKNITKGGRDVFELTEAKKYYFICKDYCFGGMKVAINVQDIPAPAPAPDKNASPSNHSIQVTPVMVLAIAMIWAFLLSIISQ</sequence>
<proteinExistence type="predicted"/>
<keyword evidence="1" id="KW-1133">Transmembrane helix</keyword>
<dbReference type="PANTHER" id="PTHR33021">
    <property type="entry name" value="BLUE COPPER PROTEIN"/>
    <property type="match status" value="1"/>
</dbReference>
<feature type="domain" description="Phytocyanin" evidence="2">
    <location>
        <begin position="65"/>
        <end position="190"/>
    </location>
</feature>
<keyword evidence="4" id="KW-1185">Reference proteome</keyword>
<dbReference type="AlphaFoldDB" id="A0AAW0J089"/>
<name>A0AAW0J089_QUESU</name>
<keyword evidence="1" id="KW-0812">Transmembrane</keyword>
<dbReference type="InterPro" id="IPR008972">
    <property type="entry name" value="Cupredoxin"/>
</dbReference>
<accession>A0AAW0J089</accession>
<dbReference type="InterPro" id="IPR039391">
    <property type="entry name" value="Phytocyanin-like"/>
</dbReference>
<protein>
    <submittedName>
        <fullName evidence="3">Lamin-like protein</fullName>
    </submittedName>
</protein>
<comment type="caution">
    <text evidence="3">The sequence shown here is derived from an EMBL/GenBank/DDBJ whole genome shotgun (WGS) entry which is preliminary data.</text>
</comment>
<dbReference type="EMBL" id="PKMF04000759">
    <property type="protein sequence ID" value="KAK7819983.1"/>
    <property type="molecule type" value="Genomic_DNA"/>
</dbReference>
<evidence type="ECO:0000313" key="4">
    <source>
        <dbReference type="Proteomes" id="UP000237347"/>
    </source>
</evidence>
<gene>
    <name evidence="3" type="ORF">CFP56_039430</name>
</gene>
<dbReference type="SUPFAM" id="SSF49503">
    <property type="entry name" value="Cupredoxins"/>
    <property type="match status" value="1"/>
</dbReference>
<feature type="transmembrane region" description="Helical" evidence="1">
    <location>
        <begin position="211"/>
        <end position="230"/>
    </location>
</feature>
<dbReference type="PANTHER" id="PTHR33021:SF262">
    <property type="entry name" value="EARLY NODULIN-LIKE PROTEIN 20"/>
    <property type="match status" value="1"/>
</dbReference>
<dbReference type="Proteomes" id="UP000237347">
    <property type="component" value="Unassembled WGS sequence"/>
</dbReference>
<evidence type="ECO:0000256" key="1">
    <source>
        <dbReference type="SAM" id="Phobius"/>
    </source>
</evidence>
<organism evidence="3 4">
    <name type="scientific">Quercus suber</name>
    <name type="common">Cork oak</name>
    <dbReference type="NCBI Taxonomy" id="58331"/>
    <lineage>
        <taxon>Eukaryota</taxon>
        <taxon>Viridiplantae</taxon>
        <taxon>Streptophyta</taxon>
        <taxon>Embryophyta</taxon>
        <taxon>Tracheophyta</taxon>
        <taxon>Spermatophyta</taxon>
        <taxon>Magnoliopsida</taxon>
        <taxon>eudicotyledons</taxon>
        <taxon>Gunneridae</taxon>
        <taxon>Pentapetalae</taxon>
        <taxon>rosids</taxon>
        <taxon>fabids</taxon>
        <taxon>Fagales</taxon>
        <taxon>Fagaceae</taxon>
        <taxon>Quercus</taxon>
    </lineage>
</organism>
<keyword evidence="1" id="KW-0472">Membrane</keyword>
<dbReference type="GO" id="GO:0005886">
    <property type="term" value="C:plasma membrane"/>
    <property type="evidence" value="ECO:0007669"/>
    <property type="project" value="TreeGrafter"/>
</dbReference>
<reference evidence="3 4" key="1">
    <citation type="journal article" date="2018" name="Sci. Data">
        <title>The draft genome sequence of cork oak.</title>
        <authorList>
            <person name="Ramos A.M."/>
            <person name="Usie A."/>
            <person name="Barbosa P."/>
            <person name="Barros P.M."/>
            <person name="Capote T."/>
            <person name="Chaves I."/>
            <person name="Simoes F."/>
            <person name="Abreu I."/>
            <person name="Carrasquinho I."/>
            <person name="Faro C."/>
            <person name="Guimaraes J.B."/>
            <person name="Mendonca D."/>
            <person name="Nobrega F."/>
            <person name="Rodrigues L."/>
            <person name="Saibo N.J.M."/>
            <person name="Varela M.C."/>
            <person name="Egas C."/>
            <person name="Matos J."/>
            <person name="Miguel C.M."/>
            <person name="Oliveira M.M."/>
            <person name="Ricardo C.P."/>
            <person name="Goncalves S."/>
        </authorList>
    </citation>
    <scope>NUCLEOTIDE SEQUENCE [LARGE SCALE GENOMIC DNA]</scope>
    <source>
        <strain evidence="4">cv. HL8</strain>
    </source>
</reference>
<dbReference type="Pfam" id="PF02298">
    <property type="entry name" value="Cu_bind_like"/>
    <property type="match status" value="1"/>
</dbReference>
<dbReference type="Gene3D" id="2.60.40.420">
    <property type="entry name" value="Cupredoxins - blue copper proteins"/>
    <property type="match status" value="1"/>
</dbReference>
<dbReference type="GO" id="GO:0009055">
    <property type="term" value="F:electron transfer activity"/>
    <property type="evidence" value="ECO:0007669"/>
    <property type="project" value="InterPro"/>
</dbReference>
<evidence type="ECO:0000313" key="3">
    <source>
        <dbReference type="EMBL" id="KAK7819983.1"/>
    </source>
</evidence>